<feature type="domain" description="Schlafen AlbA-2" evidence="1">
    <location>
        <begin position="21"/>
        <end position="134"/>
    </location>
</feature>
<dbReference type="InterPro" id="IPR038461">
    <property type="entry name" value="Schlafen_AlbA_2_dom_sf"/>
</dbReference>
<evidence type="ECO:0000313" key="2">
    <source>
        <dbReference type="EMBL" id="AFD24308.1"/>
    </source>
</evidence>
<dbReference type="InterPro" id="IPR036388">
    <property type="entry name" value="WH-like_DNA-bd_sf"/>
</dbReference>
<dbReference type="Pfam" id="PF13749">
    <property type="entry name" value="HATPase_c_4"/>
    <property type="match status" value="1"/>
</dbReference>
<keyword evidence="2" id="KW-0378">Hydrolase</keyword>
<keyword evidence="3" id="KW-1185">Reference proteome</keyword>
<dbReference type="Proteomes" id="UP000007575">
    <property type="component" value="Chromosome"/>
</dbReference>
<dbReference type="GO" id="GO:0004386">
    <property type="term" value="F:helicase activity"/>
    <property type="evidence" value="ECO:0007669"/>
    <property type="project" value="UniProtKB-KW"/>
</dbReference>
<dbReference type="KEGG" id="dgo:DGo_CA0381"/>
<dbReference type="PATRIC" id="fig|745776.4.peg.388"/>
<keyword evidence="2" id="KW-0547">Nucleotide-binding</keyword>
<dbReference type="Gene3D" id="1.10.10.10">
    <property type="entry name" value="Winged helix-like DNA-binding domain superfamily/Winged helix DNA-binding domain"/>
    <property type="match status" value="1"/>
</dbReference>
<dbReference type="RefSeq" id="WP_014683791.1">
    <property type="nucleotide sequence ID" value="NC_017790.1"/>
</dbReference>
<reference evidence="2 3" key="1">
    <citation type="journal article" date="2012" name="PLoS ONE">
        <title>Genome sequence and transcriptome analysis of the radioresistant bacterium Deinococcus gobiensis: insights into the extreme environmental adaptations.</title>
        <authorList>
            <person name="Yuan M."/>
            <person name="Chen M."/>
            <person name="Zhang W."/>
            <person name="Lu W."/>
            <person name="Wang J."/>
            <person name="Yang M."/>
            <person name="Zhao P."/>
            <person name="Tang R."/>
            <person name="Li X."/>
            <person name="Hao Y."/>
            <person name="Zhou Z."/>
            <person name="Zhan Y."/>
            <person name="Yu H."/>
            <person name="Teng C."/>
            <person name="Yan Y."/>
            <person name="Ping S."/>
            <person name="Wang Y."/>
            <person name="Lin M."/>
        </authorList>
    </citation>
    <scope>NUCLEOTIDE SEQUENCE [LARGE SCALE GENOMIC DNA]</scope>
    <source>
        <strain evidence="2 3">I-0</strain>
    </source>
</reference>
<dbReference type="PANTHER" id="PTHR30595">
    <property type="entry name" value="GLPR-RELATED TRANSCRIPTIONAL REPRESSOR"/>
    <property type="match status" value="1"/>
</dbReference>
<dbReference type="eggNOG" id="COG2865">
    <property type="taxonomic scope" value="Bacteria"/>
</dbReference>
<dbReference type="InterPro" id="IPR038475">
    <property type="entry name" value="RecG_C_sf"/>
</dbReference>
<dbReference type="InterPro" id="IPR007421">
    <property type="entry name" value="Schlafen_AlbA_2_dom"/>
</dbReference>
<dbReference type="AlphaFoldDB" id="H8GVD1"/>
<proteinExistence type="predicted"/>
<evidence type="ECO:0000259" key="1">
    <source>
        <dbReference type="Pfam" id="PF04326"/>
    </source>
</evidence>
<organism evidence="2 3">
    <name type="scientific">Deinococcus gobiensis (strain DSM 21396 / JCM 16679 / CGMCC 1.7299 / I-0)</name>
    <dbReference type="NCBI Taxonomy" id="745776"/>
    <lineage>
        <taxon>Bacteria</taxon>
        <taxon>Thermotogati</taxon>
        <taxon>Deinococcota</taxon>
        <taxon>Deinococci</taxon>
        <taxon>Deinococcales</taxon>
        <taxon>Deinococcaceae</taxon>
        <taxon>Deinococcus</taxon>
    </lineage>
</organism>
<sequence>MPISTVMIDQSQWQIIYDTGESHFFDIKSRDIAPGKLTKTLSAFANADGGELYIGVEEDKVKKTRTWRGFDSDEDANGHLQIFETLFPLGNDFQYEFVSMPGMPGKLLHVNVLKTQDIKYASDGVIYIRRGAQGLPVNNPDKIKLLEYDKGISSFENEKVSDAEIELVTDSEAAKLLTTHVVPKADPADWLRKQRLIVDDKPNIAALVLLCDEPQAVIPKRCGVKIYRYKTSDNVGSRESLDFDPITIEGCAYDQIASAVAKTTDIIQNIKRLGERKLENIEYPNETLHEIITNAIIHRDYRVTDDVHIRIFDNRVEVQSPGRLPAHITVENILDERFARNGKIVRILNKFPTPPNKDVGEGLNTAFDAMKQLGLREPVISEAGNSVLVSIRHEKLASPEDAIMQYLSENGSINNSEARKVTYISADYRVKAIFNRLVEREMIEQVPGTDRSTTRYRLKI</sequence>
<name>H8GVD1_DEIGI</name>
<dbReference type="EMBL" id="CP002191">
    <property type="protein sequence ID" value="AFD24308.1"/>
    <property type="molecule type" value="Genomic_DNA"/>
</dbReference>
<dbReference type="PANTHER" id="PTHR30595:SF6">
    <property type="entry name" value="SCHLAFEN ALBA-2 DOMAIN-CONTAINING PROTEIN"/>
    <property type="match status" value="1"/>
</dbReference>
<dbReference type="Gene3D" id="3.30.565.60">
    <property type="match status" value="1"/>
</dbReference>
<evidence type="ECO:0000313" key="3">
    <source>
        <dbReference type="Proteomes" id="UP000007575"/>
    </source>
</evidence>
<protein>
    <submittedName>
        <fullName evidence="2">ATP-dependent DNA helicase RecG</fullName>
    </submittedName>
</protein>
<keyword evidence="2" id="KW-0347">Helicase</keyword>
<keyword evidence="2" id="KW-0067">ATP-binding</keyword>
<dbReference type="Pfam" id="PF04326">
    <property type="entry name" value="SLFN_AlbA_2"/>
    <property type="match status" value="1"/>
</dbReference>
<dbReference type="Gene3D" id="3.30.950.30">
    <property type="entry name" value="Schlafen, AAA domain"/>
    <property type="match status" value="1"/>
</dbReference>
<dbReference type="STRING" id="745776.DGo_CA0381"/>
<dbReference type="HOGENOM" id="CLU_024970_3_0_0"/>
<accession>H8GVD1</accession>
<gene>
    <name evidence="2" type="primary">recG</name>
    <name evidence="2" type="ordered locus">DGo_CA0381</name>
</gene>